<evidence type="ECO:0000313" key="6">
    <source>
        <dbReference type="EMBL" id="SDN71182.1"/>
    </source>
</evidence>
<feature type="transmembrane region" description="Helical" evidence="4">
    <location>
        <begin position="65"/>
        <end position="84"/>
    </location>
</feature>
<feature type="transmembrane region" description="Helical" evidence="4">
    <location>
        <begin position="146"/>
        <end position="164"/>
    </location>
</feature>
<dbReference type="InterPro" id="IPR050482">
    <property type="entry name" value="Sensor_HK_TwoCompSys"/>
</dbReference>
<dbReference type="Gene3D" id="3.30.565.10">
    <property type="entry name" value="Histidine kinase-like ATPase, C-terminal domain"/>
    <property type="match status" value="1"/>
</dbReference>
<proteinExistence type="predicted"/>
<keyword evidence="7" id="KW-1185">Reference proteome</keyword>
<sequence>MGPAERELRRLGLRYAGVVRTVVIATCSALSLLAVAPDAVPATLAVAAGLNAWNALYVRSSREPLVIAADAVVLAGVCLAQPWVVPGEALYNGTSWVLVVMSIAVVTHQWHVPPVVSAPATVFVVGAYLSGAALAAPERWPEALPLALWMLVEAALSYGLYVLVRRGGRKADRAAAAEELTRRQSVIAAAVRADERAHLANLHDTAAATLLMVGAGVLDGRATWLAEQAARDLDVLSGSGLPSSSAGDVDLVRLLEDVIEQCPLRVDWRGTSGLAVPAVVAVAMCRATREALTNVARHSGVLNALVRVSSRRKGGVVVEVLDSGRGFEPDHVPPHRRGLAYSLVERLTAVGGRAVIASSPGAGTSVRLEWPHA</sequence>
<gene>
    <name evidence="6" type="ORF">SAMN04489726_7884</name>
</gene>
<protein>
    <submittedName>
        <fullName evidence="6">Signal transduction histidine kinase</fullName>
    </submittedName>
</protein>
<keyword evidence="4" id="KW-1133">Transmembrane helix</keyword>
<feature type="domain" description="Histidine kinase/HSP90-like ATPase" evidence="5">
    <location>
        <begin position="283"/>
        <end position="372"/>
    </location>
</feature>
<dbReference type="CDD" id="cd16917">
    <property type="entry name" value="HATPase_UhpB-NarQ-NarX-like"/>
    <property type="match status" value="1"/>
</dbReference>
<feature type="transmembrane region" description="Helical" evidence="4">
    <location>
        <begin position="90"/>
        <end position="108"/>
    </location>
</feature>
<dbReference type="GO" id="GO:0016301">
    <property type="term" value="F:kinase activity"/>
    <property type="evidence" value="ECO:0007669"/>
    <property type="project" value="UniProtKB-KW"/>
</dbReference>
<dbReference type="OrthoDB" id="5125370at2"/>
<dbReference type="PANTHER" id="PTHR24421">
    <property type="entry name" value="NITRATE/NITRITE SENSOR PROTEIN NARX-RELATED"/>
    <property type="match status" value="1"/>
</dbReference>
<evidence type="ECO:0000256" key="4">
    <source>
        <dbReference type="SAM" id="Phobius"/>
    </source>
</evidence>
<feature type="transmembrane region" description="Helical" evidence="4">
    <location>
        <begin position="39"/>
        <end position="58"/>
    </location>
</feature>
<dbReference type="EMBL" id="LT629701">
    <property type="protein sequence ID" value="SDN71182.1"/>
    <property type="molecule type" value="Genomic_DNA"/>
</dbReference>
<dbReference type="eggNOG" id="COG4585">
    <property type="taxonomic scope" value="Bacteria"/>
</dbReference>
<evidence type="ECO:0000259" key="5">
    <source>
        <dbReference type="Pfam" id="PF02518"/>
    </source>
</evidence>
<accession>A0A1H0DM04</accession>
<dbReference type="PANTHER" id="PTHR24421:SF61">
    <property type="entry name" value="OXYGEN SENSOR HISTIDINE KINASE NREB"/>
    <property type="match status" value="1"/>
</dbReference>
<keyword evidence="2 6" id="KW-0418">Kinase</keyword>
<organism evidence="6 7">
    <name type="scientific">Allokutzneria albata</name>
    <name type="common">Kibdelosporangium albatum</name>
    <dbReference type="NCBI Taxonomy" id="211114"/>
    <lineage>
        <taxon>Bacteria</taxon>
        <taxon>Bacillati</taxon>
        <taxon>Actinomycetota</taxon>
        <taxon>Actinomycetes</taxon>
        <taxon>Pseudonocardiales</taxon>
        <taxon>Pseudonocardiaceae</taxon>
        <taxon>Allokutzneria</taxon>
    </lineage>
</organism>
<dbReference type="InterPro" id="IPR036890">
    <property type="entry name" value="HATPase_C_sf"/>
</dbReference>
<dbReference type="InterPro" id="IPR003594">
    <property type="entry name" value="HATPase_dom"/>
</dbReference>
<dbReference type="Pfam" id="PF02518">
    <property type="entry name" value="HATPase_c"/>
    <property type="match status" value="1"/>
</dbReference>
<dbReference type="GO" id="GO:0000160">
    <property type="term" value="P:phosphorelay signal transduction system"/>
    <property type="evidence" value="ECO:0007669"/>
    <property type="project" value="UniProtKB-KW"/>
</dbReference>
<feature type="transmembrane region" description="Helical" evidence="4">
    <location>
        <begin position="12"/>
        <end position="33"/>
    </location>
</feature>
<dbReference type="Proteomes" id="UP000183376">
    <property type="component" value="Chromosome I"/>
</dbReference>
<evidence type="ECO:0000256" key="1">
    <source>
        <dbReference type="ARBA" id="ARBA00022679"/>
    </source>
</evidence>
<name>A0A1H0DM04_ALLAB</name>
<evidence type="ECO:0000256" key="3">
    <source>
        <dbReference type="ARBA" id="ARBA00023012"/>
    </source>
</evidence>
<dbReference type="SUPFAM" id="SSF55874">
    <property type="entry name" value="ATPase domain of HSP90 chaperone/DNA topoisomerase II/histidine kinase"/>
    <property type="match status" value="1"/>
</dbReference>
<keyword evidence="4" id="KW-0812">Transmembrane</keyword>
<dbReference type="AlphaFoldDB" id="A0A1H0DM04"/>
<evidence type="ECO:0000313" key="7">
    <source>
        <dbReference type="Proteomes" id="UP000183376"/>
    </source>
</evidence>
<keyword evidence="4" id="KW-0472">Membrane</keyword>
<dbReference type="RefSeq" id="WP_043811821.1">
    <property type="nucleotide sequence ID" value="NZ_JOEF01000010.1"/>
</dbReference>
<dbReference type="STRING" id="211114.SAMN04489726_7884"/>
<evidence type="ECO:0000256" key="2">
    <source>
        <dbReference type="ARBA" id="ARBA00022777"/>
    </source>
</evidence>
<keyword evidence="3" id="KW-0902">Two-component regulatory system</keyword>
<keyword evidence="1" id="KW-0808">Transferase</keyword>
<reference evidence="6 7" key="1">
    <citation type="submission" date="2016-10" db="EMBL/GenBank/DDBJ databases">
        <authorList>
            <person name="de Groot N.N."/>
        </authorList>
    </citation>
    <scope>NUCLEOTIDE SEQUENCE [LARGE SCALE GENOMIC DNA]</scope>
    <source>
        <strain evidence="6 7">DSM 44149</strain>
    </source>
</reference>
<feature type="transmembrane region" description="Helical" evidence="4">
    <location>
        <begin position="115"/>
        <end position="134"/>
    </location>
</feature>